<name>A0A0P9FHU5_9CHLR</name>
<accession>A0A0P9FHU5</accession>
<sequence length="337" mass="37066">MLDVFKSYTPHLAALADAWLAAGAQGFYLMHAGQIQMSWGNIELPGMAAPIRRGRETLGELGVSGVESSAAQRRLAADAQLLAQLLARESELQQMTSEMLEVQDQLLAFYDLTRAMRGQIGMEETLQLFASETARLARVEGAVLQMDSLKAYYPQMIVEDTLLEQRLVQVLSDGQELVINSYYECALEGVLLNVCMLPLIIRDEVRGVLGLISKSSSFSAPELKLARAMAEHARSQIEQALLHQELLGQARLQAEMEVARKVQLQMLPQHRPTLPTLDVYASSRPAREVGGDFYDFVVQPDRPLIAILGDVSGKGISAALIMGMIHAITKSAARFMP</sequence>
<dbReference type="Proteomes" id="UP000050509">
    <property type="component" value="Unassembled WGS sequence"/>
</dbReference>
<dbReference type="InterPro" id="IPR029016">
    <property type="entry name" value="GAF-like_dom_sf"/>
</dbReference>
<comment type="caution">
    <text evidence="3">The sequence shown here is derived from an EMBL/GenBank/DDBJ whole genome shotgun (WGS) entry which is preliminary data.</text>
</comment>
<keyword evidence="1" id="KW-0378">Hydrolase</keyword>
<dbReference type="Pfam" id="PF01590">
    <property type="entry name" value="GAF"/>
    <property type="match status" value="1"/>
</dbReference>
<evidence type="ECO:0000313" key="3">
    <source>
        <dbReference type="EMBL" id="KPV52698.1"/>
    </source>
</evidence>
<protein>
    <recommendedName>
        <fullName evidence="2">GAF domain-containing protein</fullName>
    </recommendedName>
</protein>
<dbReference type="Gene3D" id="3.30.450.40">
    <property type="match status" value="1"/>
</dbReference>
<dbReference type="PANTHER" id="PTHR43156:SF2">
    <property type="entry name" value="STAGE II SPORULATION PROTEIN E"/>
    <property type="match status" value="1"/>
</dbReference>
<feature type="non-terminal residue" evidence="3">
    <location>
        <position position="337"/>
    </location>
</feature>
<evidence type="ECO:0000256" key="1">
    <source>
        <dbReference type="ARBA" id="ARBA00022801"/>
    </source>
</evidence>
<gene>
    <name evidence="3" type="ORF">SE17_13940</name>
</gene>
<dbReference type="PANTHER" id="PTHR43156">
    <property type="entry name" value="STAGE II SPORULATION PROTEIN E-RELATED"/>
    <property type="match status" value="1"/>
</dbReference>
<proteinExistence type="predicted"/>
<feature type="domain" description="GAF" evidence="2">
    <location>
        <begin position="122"/>
        <end position="234"/>
    </location>
</feature>
<evidence type="ECO:0000313" key="4">
    <source>
        <dbReference type="Proteomes" id="UP000050509"/>
    </source>
</evidence>
<reference evidence="3 4" key="1">
    <citation type="submission" date="2015-09" db="EMBL/GenBank/DDBJ databases">
        <title>Draft genome sequence of Kouleothrix aurantiaca JCM 19913.</title>
        <authorList>
            <person name="Hemp J."/>
        </authorList>
    </citation>
    <scope>NUCLEOTIDE SEQUENCE [LARGE SCALE GENOMIC DNA]</scope>
    <source>
        <strain evidence="3 4">COM-B</strain>
    </source>
</reference>
<dbReference type="InterPro" id="IPR052016">
    <property type="entry name" value="Bact_Sigma-Reg"/>
</dbReference>
<dbReference type="AlphaFoldDB" id="A0A0P9FHU5"/>
<dbReference type="InterPro" id="IPR003018">
    <property type="entry name" value="GAF"/>
</dbReference>
<evidence type="ECO:0000259" key="2">
    <source>
        <dbReference type="Pfam" id="PF01590"/>
    </source>
</evidence>
<dbReference type="SUPFAM" id="SSF55781">
    <property type="entry name" value="GAF domain-like"/>
    <property type="match status" value="1"/>
</dbReference>
<organism evidence="3 4">
    <name type="scientific">Kouleothrix aurantiaca</name>
    <dbReference type="NCBI Taxonomy" id="186479"/>
    <lineage>
        <taxon>Bacteria</taxon>
        <taxon>Bacillati</taxon>
        <taxon>Chloroflexota</taxon>
        <taxon>Chloroflexia</taxon>
        <taxon>Chloroflexales</taxon>
        <taxon>Roseiflexineae</taxon>
        <taxon>Roseiflexaceae</taxon>
        <taxon>Kouleothrix</taxon>
    </lineage>
</organism>
<keyword evidence="4" id="KW-1185">Reference proteome</keyword>
<dbReference type="Gene3D" id="3.60.40.10">
    <property type="entry name" value="PPM-type phosphatase domain"/>
    <property type="match status" value="1"/>
</dbReference>
<dbReference type="GO" id="GO:0016791">
    <property type="term" value="F:phosphatase activity"/>
    <property type="evidence" value="ECO:0007669"/>
    <property type="project" value="TreeGrafter"/>
</dbReference>
<dbReference type="EMBL" id="LJCR01000458">
    <property type="protein sequence ID" value="KPV52698.1"/>
    <property type="molecule type" value="Genomic_DNA"/>
</dbReference>
<dbReference type="InterPro" id="IPR036457">
    <property type="entry name" value="PPM-type-like_dom_sf"/>
</dbReference>